<name>A0ABX1DGZ6_9FLAO</name>
<dbReference type="RefSeq" id="WP_167918731.1">
    <property type="nucleotide sequence ID" value="NZ_JAAVJS010000017.1"/>
</dbReference>
<dbReference type="EMBL" id="JAAVJS010000017">
    <property type="protein sequence ID" value="NJX16278.1"/>
    <property type="molecule type" value="Genomic_DNA"/>
</dbReference>
<keyword evidence="2" id="KW-1185">Reference proteome</keyword>
<evidence type="ECO:0000313" key="2">
    <source>
        <dbReference type="Proteomes" id="UP000760545"/>
    </source>
</evidence>
<sequence>MIALKSHISFKVLALFVVTTLLLPASHKLAHLFEHHEHKVCNGDASTHFHQVDLDCDFQKFHVNQTYAFTHLQLQLYHLQETPLVQVSPYCYLSKHQHFPFSLRATPHFT</sequence>
<accession>A0ABX1DGZ6</accession>
<reference evidence="1 2" key="1">
    <citation type="submission" date="2020-03" db="EMBL/GenBank/DDBJ databases">
        <title>Tamlana sp. nov, isolated from XXX.</title>
        <authorList>
            <person name="Cao W.R."/>
        </authorList>
    </citation>
    <scope>NUCLEOTIDE SEQUENCE [LARGE SCALE GENOMIC DNA]</scope>
    <source>
        <strain evidence="1 2">HST1-43</strain>
    </source>
</reference>
<comment type="caution">
    <text evidence="1">The sequence shown here is derived from an EMBL/GenBank/DDBJ whole genome shotgun (WGS) entry which is preliminary data.</text>
</comment>
<protein>
    <submittedName>
        <fullName evidence="1">Uncharacterized protein</fullName>
    </submittedName>
</protein>
<dbReference type="Proteomes" id="UP000760545">
    <property type="component" value="Unassembled WGS sequence"/>
</dbReference>
<gene>
    <name evidence="1" type="ORF">HC176_12345</name>
</gene>
<evidence type="ECO:0000313" key="1">
    <source>
        <dbReference type="EMBL" id="NJX16278.1"/>
    </source>
</evidence>
<proteinExistence type="predicted"/>
<organism evidence="1 2">
    <name type="scientific">Tamlana crocina</name>
    <dbReference type="NCBI Taxonomy" id="393006"/>
    <lineage>
        <taxon>Bacteria</taxon>
        <taxon>Pseudomonadati</taxon>
        <taxon>Bacteroidota</taxon>
        <taxon>Flavobacteriia</taxon>
        <taxon>Flavobacteriales</taxon>
        <taxon>Flavobacteriaceae</taxon>
        <taxon>Tamlana</taxon>
    </lineage>
</organism>